<feature type="domain" description="4Fe-4S ferredoxin-type" evidence="5">
    <location>
        <begin position="243"/>
        <end position="270"/>
    </location>
</feature>
<evidence type="ECO:0000313" key="6">
    <source>
        <dbReference type="EMBL" id="RFA93815.1"/>
    </source>
</evidence>
<protein>
    <submittedName>
        <fullName evidence="6">Dissimilatory-type sulfite reductase subunit beta</fullName>
    </submittedName>
</protein>
<dbReference type="Proteomes" id="UP000256877">
    <property type="component" value="Unassembled WGS sequence"/>
</dbReference>
<dbReference type="EMBL" id="NMUE01000055">
    <property type="protein sequence ID" value="RFA93815.1"/>
    <property type="molecule type" value="Genomic_DNA"/>
</dbReference>
<evidence type="ECO:0000256" key="2">
    <source>
        <dbReference type="ARBA" id="ARBA00022723"/>
    </source>
</evidence>
<dbReference type="Proteomes" id="UP000257123">
    <property type="component" value="Unassembled WGS sequence"/>
</dbReference>
<dbReference type="InterPro" id="IPR017896">
    <property type="entry name" value="4Fe4S_Fe-S-bd"/>
</dbReference>
<keyword evidence="4" id="KW-0411">Iron-sulfur</keyword>
<dbReference type="Gene3D" id="3.30.70.3340">
    <property type="match status" value="1"/>
</dbReference>
<dbReference type="Gene3D" id="3.30.413.10">
    <property type="entry name" value="Sulfite Reductase Hemoprotein, domain 1"/>
    <property type="match status" value="1"/>
</dbReference>
<sequence>MTADPVAQRLQKRLPVPYTEWLPELIRRNVGKWVDRKFHGYGIIEHISSTGDRVFTVKVGTPPNFRMSTETLRKFIDIADKLGIGGIKITRNGNLEILTDSLDKALKIKEEVEKMGFPVGGWGPTLWSINSCTAFLTCTTAVVDAPSITKVLYDHLKPYFTGEVKLPAKLRINVSGCPSSCGGFTSDINIVGHYGDAPTYDPERVKLCLPKSAKALEMGHVPEVAEVCPTGAIKVYGKPDGTVGLDVIRSKCIACGRCRDVCDWIDFDESKAGVAILVGGKASNTGRGPMPSIQVIPWVPAIPPEYREIVAVVKKIIDVWRTNAREGERIGDWIARIGMEQFYKLLDIPVTKWNKPVTLAGEFGIRQFGPI</sequence>
<dbReference type="PANTHER" id="PTHR11493">
    <property type="entry name" value="SULFITE REDUCTASE [NADPH] SUBUNIT BETA-RELATED"/>
    <property type="match status" value="1"/>
</dbReference>
<organism evidence="6 9">
    <name type="scientific">Pyrobaculum aerophilum</name>
    <dbReference type="NCBI Taxonomy" id="13773"/>
    <lineage>
        <taxon>Archaea</taxon>
        <taxon>Thermoproteota</taxon>
        <taxon>Thermoprotei</taxon>
        <taxon>Thermoproteales</taxon>
        <taxon>Thermoproteaceae</taxon>
        <taxon>Pyrobaculum</taxon>
    </lineage>
</organism>
<evidence type="ECO:0000313" key="8">
    <source>
        <dbReference type="Proteomes" id="UP000256877"/>
    </source>
</evidence>
<keyword evidence="2" id="KW-0479">Metal-binding</keyword>
<dbReference type="GO" id="GO:0009055">
    <property type="term" value="F:electron transfer activity"/>
    <property type="evidence" value="ECO:0007669"/>
    <property type="project" value="InterPro"/>
</dbReference>
<dbReference type="InterPro" id="IPR011808">
    <property type="entry name" value="DsrB"/>
</dbReference>
<dbReference type="GO" id="GO:0051539">
    <property type="term" value="F:4 iron, 4 sulfur cluster binding"/>
    <property type="evidence" value="ECO:0007669"/>
    <property type="project" value="UniProtKB-KW"/>
</dbReference>
<accession>A0A371QV23</accession>
<dbReference type="InterPro" id="IPR006067">
    <property type="entry name" value="NO2/SO3_Rdtase_4Fe4S_dom"/>
</dbReference>
<dbReference type="PANTHER" id="PTHR11493:SF54">
    <property type="entry name" value="ANAEROBIC SULFITE REDUCTASE SUBUNIT C"/>
    <property type="match status" value="1"/>
</dbReference>
<dbReference type="EMBL" id="NMUF01000014">
    <property type="protein sequence ID" value="RFA98634.1"/>
    <property type="molecule type" value="Genomic_DNA"/>
</dbReference>
<dbReference type="SUPFAM" id="SSF54862">
    <property type="entry name" value="4Fe-4S ferredoxins"/>
    <property type="match status" value="1"/>
</dbReference>
<name>A0A371QV23_9CREN</name>
<evidence type="ECO:0000256" key="4">
    <source>
        <dbReference type="ARBA" id="ARBA00023014"/>
    </source>
</evidence>
<dbReference type="OrthoDB" id="15347at2157"/>
<dbReference type="GO" id="GO:0006790">
    <property type="term" value="P:sulfur compound metabolic process"/>
    <property type="evidence" value="ECO:0007669"/>
    <property type="project" value="InterPro"/>
</dbReference>
<dbReference type="SUPFAM" id="SSF56014">
    <property type="entry name" value="Nitrite and sulphite reductase 4Fe-4S domain-like"/>
    <property type="match status" value="1"/>
</dbReference>
<dbReference type="InterPro" id="IPR045854">
    <property type="entry name" value="NO2/SO3_Rdtase_4Fe4S_sf"/>
</dbReference>
<keyword evidence="1" id="KW-0004">4Fe-4S</keyword>
<dbReference type="Gene3D" id="3.30.70.20">
    <property type="match status" value="1"/>
</dbReference>
<comment type="caution">
    <text evidence="6">The sequence shown here is derived from an EMBL/GenBank/DDBJ whole genome shotgun (WGS) entry which is preliminary data.</text>
</comment>
<dbReference type="NCBIfam" id="TIGR02066">
    <property type="entry name" value="dsrB"/>
    <property type="match status" value="1"/>
</dbReference>
<dbReference type="InterPro" id="IPR005117">
    <property type="entry name" value="NiRdtase/SiRdtase_haem-b_fer"/>
</dbReference>
<proteinExistence type="predicted"/>
<reference evidence="8 9" key="1">
    <citation type="submission" date="2017-07" db="EMBL/GenBank/DDBJ databases">
        <title>Draft genome sequence of aerobic hyperthermophilic archaea, Pyrobaculum aerophilum YKB31 and YKB32.</title>
        <authorList>
            <person name="Mochizuki T."/>
            <person name="Berliner A.J."/>
            <person name="Yoshida-Takashima Y."/>
            <person name="Takaki Y."/>
            <person name="Nunoura T."/>
            <person name="Takai K."/>
        </authorList>
    </citation>
    <scope>NUCLEOTIDE SEQUENCE [LARGE SCALE GENOMIC DNA]</scope>
    <source>
        <strain evidence="6 9">YKB31</strain>
        <strain evidence="7 8">YKB32</strain>
    </source>
</reference>
<dbReference type="AlphaFoldDB" id="A0A371QV23"/>
<evidence type="ECO:0000259" key="5">
    <source>
        <dbReference type="PROSITE" id="PS51379"/>
    </source>
</evidence>
<dbReference type="Pfam" id="PF03460">
    <property type="entry name" value="NIR_SIR_ferr"/>
    <property type="match status" value="1"/>
</dbReference>
<dbReference type="SUPFAM" id="SSF55124">
    <property type="entry name" value="Nitrite/Sulfite reductase N-terminal domain-like"/>
    <property type="match status" value="1"/>
</dbReference>
<gene>
    <name evidence="6" type="primary">dsrB</name>
    <name evidence="6" type="ORF">CGL51_12305</name>
    <name evidence="7" type="ORF">CGL52_06315</name>
</gene>
<dbReference type="Pfam" id="PF01077">
    <property type="entry name" value="NIR_SIR"/>
    <property type="match status" value="1"/>
</dbReference>
<dbReference type="InterPro" id="IPR045169">
    <property type="entry name" value="NO2/SO3_Rdtase_4Fe4S_prot"/>
</dbReference>
<evidence type="ECO:0000313" key="7">
    <source>
        <dbReference type="EMBL" id="RFA98634.1"/>
    </source>
</evidence>
<dbReference type="RefSeq" id="WP_116421920.1">
    <property type="nucleotide sequence ID" value="NZ_NMUE01000055.1"/>
</dbReference>
<keyword evidence="3" id="KW-0408">Iron</keyword>
<dbReference type="GO" id="GO:0018551">
    <property type="term" value="F:dissimilatory sulfite reductase (NADH) activity"/>
    <property type="evidence" value="ECO:0007669"/>
    <property type="project" value="InterPro"/>
</dbReference>
<evidence type="ECO:0000256" key="3">
    <source>
        <dbReference type="ARBA" id="ARBA00023004"/>
    </source>
</evidence>
<evidence type="ECO:0000256" key="1">
    <source>
        <dbReference type="ARBA" id="ARBA00022485"/>
    </source>
</evidence>
<dbReference type="PROSITE" id="PS51379">
    <property type="entry name" value="4FE4S_FER_2"/>
    <property type="match status" value="1"/>
</dbReference>
<evidence type="ECO:0000313" key="9">
    <source>
        <dbReference type="Proteomes" id="UP000257123"/>
    </source>
</evidence>
<dbReference type="InterPro" id="IPR036136">
    <property type="entry name" value="Nit/Sulf_reduc_fer-like_dom_sf"/>
</dbReference>
<dbReference type="GO" id="GO:0020037">
    <property type="term" value="F:heme binding"/>
    <property type="evidence" value="ECO:0007669"/>
    <property type="project" value="InterPro"/>
</dbReference>
<dbReference type="GO" id="GO:0046872">
    <property type="term" value="F:metal ion binding"/>
    <property type="evidence" value="ECO:0007669"/>
    <property type="project" value="UniProtKB-KW"/>
</dbReference>